<dbReference type="AlphaFoldDB" id="A0A060SYY7"/>
<dbReference type="EMBL" id="HG937691">
    <property type="protein sequence ID" value="CDP33689.1"/>
    <property type="molecule type" value="Genomic_DNA"/>
</dbReference>
<reference evidence="2" key="1">
    <citation type="submission" date="2014-02" db="EMBL/GenBank/DDBJ databases">
        <authorList>
            <person name="Genoscope - CEA"/>
        </authorList>
    </citation>
    <scope>NUCLEOTIDE SEQUENCE</scope>
    <source>
        <strain evidence="2">LS3</strain>
    </source>
</reference>
<gene>
    <name evidence="2" type="ORF">GNLVRS02_ARAD1A15268g</name>
</gene>
<feature type="region of interest" description="Disordered" evidence="1">
    <location>
        <begin position="175"/>
        <end position="195"/>
    </location>
</feature>
<reference evidence="2" key="2">
    <citation type="submission" date="2014-06" db="EMBL/GenBank/DDBJ databases">
        <title>The complete genome of Blastobotrys (Arxula) adeninivorans LS3 - a yeast of biotechnological interest.</title>
        <authorList>
            <person name="Kunze G."/>
            <person name="Gaillardin C."/>
            <person name="Czernicka M."/>
            <person name="Durrens P."/>
            <person name="Martin T."/>
            <person name="Boer E."/>
            <person name="Gabaldon T."/>
            <person name="Cruz J."/>
            <person name="Talla E."/>
            <person name="Marck C."/>
            <person name="Goffeau A."/>
            <person name="Barbe V."/>
            <person name="Baret P."/>
            <person name="Baronian K."/>
            <person name="Beier S."/>
            <person name="Bleykasten C."/>
            <person name="Bode R."/>
            <person name="Casaregola S."/>
            <person name="Despons L."/>
            <person name="Fairhead C."/>
            <person name="Giersberg M."/>
            <person name="Gierski P."/>
            <person name="Hahnel U."/>
            <person name="Hartmann A."/>
            <person name="Jankowska D."/>
            <person name="Jubin C."/>
            <person name="Jung P."/>
            <person name="Lafontaine I."/>
            <person name="Leh-Louis V."/>
            <person name="Lemaire M."/>
            <person name="Marcet-Houben M."/>
            <person name="Mascher M."/>
            <person name="Morel G."/>
            <person name="Richard G.-F."/>
            <person name="Riechen J."/>
            <person name="Sacerdot C."/>
            <person name="Sarkar A."/>
            <person name="Savel G."/>
            <person name="Schacherer J."/>
            <person name="Sherman D."/>
            <person name="Straub M.-L."/>
            <person name="Stein N."/>
            <person name="Thierry A."/>
            <person name="Trautwein-Schult A."/>
            <person name="Westhof E."/>
            <person name="Worch S."/>
            <person name="Dujon B."/>
            <person name="Souciet J.-L."/>
            <person name="Wincker P."/>
            <person name="Scholz U."/>
            <person name="Neuveglise N."/>
        </authorList>
    </citation>
    <scope>NUCLEOTIDE SEQUENCE</scope>
    <source>
        <strain evidence="2">LS3</strain>
    </source>
</reference>
<feature type="compositionally biased region" description="Basic and acidic residues" evidence="1">
    <location>
        <begin position="175"/>
        <end position="186"/>
    </location>
</feature>
<evidence type="ECO:0000313" key="2">
    <source>
        <dbReference type="EMBL" id="CDP33689.1"/>
    </source>
</evidence>
<organism evidence="2">
    <name type="scientific">Blastobotrys adeninivorans</name>
    <name type="common">Yeast</name>
    <name type="synonym">Arxula adeninivorans</name>
    <dbReference type="NCBI Taxonomy" id="409370"/>
    <lineage>
        <taxon>Eukaryota</taxon>
        <taxon>Fungi</taxon>
        <taxon>Dikarya</taxon>
        <taxon>Ascomycota</taxon>
        <taxon>Saccharomycotina</taxon>
        <taxon>Dipodascomycetes</taxon>
        <taxon>Dipodascales</taxon>
        <taxon>Trichomonascaceae</taxon>
        <taxon>Blastobotrys</taxon>
    </lineage>
</organism>
<sequence length="195" mass="22186">MTTRKKCQIQTAFHQRWLCMPSHMDCIPSGTSCFICSCPAFLLRHWNYLLFKYHQFIFFYFPCVLPSPHNSPGCIVYAMDKSLPADYPTVAHALPFSNVTECCPTLSLFDIWPAKRWAIVGAARDRDGSHHSNIENEKYHVPPNVEAGFRLSRVWMNSIPLNIAVSHLNYRPLSGDHHPLPPDKSGKSSQLARGD</sequence>
<name>A0A060SYY7_BLAAD</name>
<protein>
    <submittedName>
        <fullName evidence="2">ARAD1A15268p</fullName>
    </submittedName>
</protein>
<evidence type="ECO:0000256" key="1">
    <source>
        <dbReference type="SAM" id="MobiDB-lite"/>
    </source>
</evidence>
<accession>A0A060SYY7</accession>
<proteinExistence type="predicted"/>